<dbReference type="GO" id="GO:0042025">
    <property type="term" value="C:host cell nucleus"/>
    <property type="evidence" value="ECO:0007669"/>
    <property type="project" value="UniProtKB-SubCell"/>
</dbReference>
<keyword evidence="12" id="KW-0946">Virion</keyword>
<dbReference type="GO" id="GO:0039615">
    <property type="term" value="C:T=1 icosahedral viral capsid"/>
    <property type="evidence" value="ECO:0007669"/>
    <property type="project" value="UniProtKB-KW"/>
</dbReference>
<evidence type="ECO:0000256" key="4">
    <source>
        <dbReference type="ARBA" id="ARBA00018091"/>
    </source>
</evidence>
<keyword evidence="13" id="KW-1164">Virus endocytosis by host</keyword>
<dbReference type="GO" id="GO:0019062">
    <property type="term" value="P:virion attachment to host cell"/>
    <property type="evidence" value="ECO:0007669"/>
    <property type="project" value="UniProtKB-KW"/>
</dbReference>
<dbReference type="InterPro" id="IPR007291">
    <property type="entry name" value="Capsid_protein"/>
</dbReference>
<reference evidence="21" key="1">
    <citation type="journal article" date="2020" name="Sci. Rep.">
        <title>Metagenomic characterisation of additional and novel avian viruses from Australian wild ducks.</title>
        <authorList>
            <person name="Vibin J."/>
            <person name="Chamings A."/>
            <person name="Klaassen M."/>
            <person name="Alexandersen S."/>
        </authorList>
    </citation>
    <scope>NUCLEOTIDE SEQUENCE</scope>
    <source>
        <strain evidence="21">GTGV/GT11.18-AU-2018</strain>
    </source>
</reference>
<evidence type="ECO:0000256" key="2">
    <source>
        <dbReference type="ARBA" id="ARBA00004328"/>
    </source>
</evidence>
<comment type="similarity">
    <text evidence="3">Belongs to the gyrovirus capsid protein family.</text>
</comment>
<comment type="subcellular location">
    <subcellularLocation>
        <location evidence="1">Host nucleus</location>
    </subcellularLocation>
    <subcellularLocation>
        <location evidence="2">Virion</location>
    </subcellularLocation>
</comment>
<evidence type="ECO:0000256" key="17">
    <source>
        <dbReference type="ARBA" id="ARBA00025551"/>
    </source>
</evidence>
<protein>
    <recommendedName>
        <fullName evidence="4">Capsid protein</fullName>
    </recommendedName>
    <alternativeName>
        <fullName evidence="18">CA1</fullName>
    </alternativeName>
    <alternativeName>
        <fullName evidence="19">Coat protein</fullName>
    </alternativeName>
</protein>
<keyword evidence="6" id="KW-1163">Viral penetration into host nucleus</keyword>
<evidence type="ECO:0000256" key="19">
    <source>
        <dbReference type="ARBA" id="ARBA00031336"/>
    </source>
</evidence>
<keyword evidence="8" id="KW-1048">Host nucleus</keyword>
<evidence type="ECO:0000256" key="9">
    <source>
        <dbReference type="ARBA" id="ARBA00022581"/>
    </source>
</evidence>
<evidence type="ECO:0000256" key="13">
    <source>
        <dbReference type="ARBA" id="ARBA00022890"/>
    </source>
</evidence>
<keyword evidence="15" id="KW-0238">DNA-binding</keyword>
<evidence type="ECO:0000256" key="18">
    <source>
        <dbReference type="ARBA" id="ARBA00030635"/>
    </source>
</evidence>
<dbReference type="EMBL" id="MT894388">
    <property type="protein sequence ID" value="QQD36962.1"/>
    <property type="molecule type" value="Genomic_DNA"/>
</dbReference>
<comment type="function">
    <text evidence="17">Self-assembles to form the virion icosahedral capsid with a T=1 symmetry. This very small capsid (25 nm in diameter) allows the virus to be very stable in the environment and resistant to some disinfectants, including detergents. Essential for the initial attachment to host receptors. After attachment, the virus is endocytosed and traffics to the nucleus. The capsid protein binds and transports the viral genome and Rep across the nuclear envelope.</text>
</comment>
<evidence type="ECO:0000256" key="14">
    <source>
        <dbReference type="ARBA" id="ARBA00022921"/>
    </source>
</evidence>
<proteinExistence type="inferred from homology"/>
<evidence type="ECO:0000313" key="21">
    <source>
        <dbReference type="EMBL" id="QQD36962.1"/>
    </source>
</evidence>
<keyword evidence="10" id="KW-1162">Viral penetration into host cytoplasm</keyword>
<evidence type="ECO:0000256" key="15">
    <source>
        <dbReference type="ARBA" id="ARBA00023125"/>
    </source>
</evidence>
<keyword evidence="14" id="KW-0426">Late protein</keyword>
<dbReference type="Pfam" id="PF04162">
    <property type="entry name" value="Gyro_capsid"/>
    <property type="match status" value="2"/>
</dbReference>
<dbReference type="GO" id="GO:0003677">
    <property type="term" value="F:DNA binding"/>
    <property type="evidence" value="ECO:0007669"/>
    <property type="project" value="UniProtKB-KW"/>
</dbReference>
<evidence type="ECO:0000256" key="11">
    <source>
        <dbReference type="ARBA" id="ARBA00022804"/>
    </source>
</evidence>
<keyword evidence="7" id="KW-0167">Capsid protein</keyword>
<evidence type="ECO:0000256" key="5">
    <source>
        <dbReference type="ARBA" id="ARBA00022431"/>
    </source>
</evidence>
<organism evidence="21">
    <name type="scientific">Grey teal gyrovirus</name>
    <dbReference type="NCBI Taxonomy" id="2798291"/>
    <lineage>
        <taxon>Viruses</taxon>
        <taxon>Monodnaviria</taxon>
        <taxon>Shotokuvirae</taxon>
        <taxon>Commensaviricota</taxon>
        <taxon>Cardeaviricetes</taxon>
        <taxon>Sanitavirales</taxon>
        <taxon>Anelloviridae</taxon>
        <taxon>Gyrovirus</taxon>
    </lineage>
</organism>
<evidence type="ECO:0000256" key="12">
    <source>
        <dbReference type="ARBA" id="ARBA00022844"/>
    </source>
</evidence>
<evidence type="ECO:0000256" key="8">
    <source>
        <dbReference type="ARBA" id="ARBA00022562"/>
    </source>
</evidence>
<dbReference type="GO" id="GO:0043657">
    <property type="term" value="C:host cell"/>
    <property type="evidence" value="ECO:0007669"/>
    <property type="project" value="GOC"/>
</dbReference>
<dbReference type="GO" id="GO:0075732">
    <property type="term" value="P:viral penetration into host nucleus"/>
    <property type="evidence" value="ECO:0007669"/>
    <property type="project" value="UniProtKB-KW"/>
</dbReference>
<evidence type="ECO:0000256" key="1">
    <source>
        <dbReference type="ARBA" id="ARBA00004147"/>
    </source>
</evidence>
<keyword evidence="9" id="KW-0945">Host-virus interaction</keyword>
<evidence type="ECO:0000256" key="3">
    <source>
        <dbReference type="ARBA" id="ARBA00010628"/>
    </source>
</evidence>
<dbReference type="GO" id="GO:0075509">
    <property type="term" value="P:endocytosis involved in viral entry into host cell"/>
    <property type="evidence" value="ECO:0007669"/>
    <property type="project" value="UniProtKB-KW"/>
</dbReference>
<keyword evidence="11" id="KW-1161">Viral attachment to host cell</keyword>
<evidence type="ECO:0000256" key="7">
    <source>
        <dbReference type="ARBA" id="ARBA00022561"/>
    </source>
</evidence>
<keyword evidence="16" id="KW-1160">Virus entry into host cell</keyword>
<evidence type="ECO:0000256" key="6">
    <source>
        <dbReference type="ARBA" id="ARBA00022524"/>
    </source>
</evidence>
<accession>A0A7T4V8I0</accession>
<sequence length="288" mass="33743">MGFRTRRWGPRGTIYTFGRGRWHHYKRHHRFRRHYRRRYRIRHRARRYRKAFRRAFHDPHPRSYLPRRPIPSNILTVRFQGVILIPETIMTNTKVLSPRVARVDTRLDYFLQAVLPRDDTSKVGGPCDDSTLSPRSDPGQWWRWAYMAMQPKVGTRQLYTTSIMTLEEMVSMFGSYAVYRHVKTKYSVMCTDNFGNGWSPVASLLTQDNYAEEADPRIRFPSFAHLTSLGAPWCFPPVQRSVGHGSFNKHTVRGTNDPQGEIWKWLRRDWGSITDQKPTSSGTTAPSG</sequence>
<keyword evidence="5" id="KW-1140">T=1 icosahedral capsid protein</keyword>
<name>A0A7T4V8I0_9VIRU</name>
<evidence type="ECO:0000256" key="16">
    <source>
        <dbReference type="ARBA" id="ARBA00023296"/>
    </source>
</evidence>
<evidence type="ECO:0000256" key="20">
    <source>
        <dbReference type="ARBA" id="ARBA00046371"/>
    </source>
</evidence>
<comment type="subunit">
    <text evidence="20">Homomultimer. Interacts with Rep; this interaction relocates Rep into the nucleus.</text>
</comment>
<evidence type="ECO:0000256" key="10">
    <source>
        <dbReference type="ARBA" id="ARBA00022595"/>
    </source>
</evidence>